<proteinExistence type="predicted"/>
<gene>
    <name evidence="1" type="primary">LOC106113716</name>
</gene>
<dbReference type="RefSeq" id="XP_013162041.1">
    <property type="nucleotide sequence ID" value="XM_013306587.1"/>
</dbReference>
<dbReference type="AlphaFoldDB" id="A0AAJ6YZH9"/>
<sequence length="112" mass="13286">MSISIPHYSANQVYHREVQHSARKICQCSRRQPKSCQLARNENTYRCGKEISFTDRMTQFYDFPLQLEDFQKQELHGSQDQVAVAGSEIKPFLSQYTYYRLVIWVHSLALFY</sequence>
<name>A0AAJ6YZH9_PAPXU</name>
<protein>
    <submittedName>
        <fullName evidence="1">Uncharacterized protein LOC106113716</fullName>
    </submittedName>
</protein>
<dbReference type="KEGG" id="pxu:106113716"/>
<reference evidence="1" key="1">
    <citation type="submission" date="2025-08" db="UniProtKB">
        <authorList>
            <consortium name="RefSeq"/>
        </authorList>
    </citation>
    <scope>IDENTIFICATION</scope>
</reference>
<accession>A0AAJ6YZH9</accession>
<dbReference type="Proteomes" id="UP000694872">
    <property type="component" value="Unplaced"/>
</dbReference>
<organism evidence="1">
    <name type="scientific">Papilio xuthus</name>
    <name type="common">Asian swallowtail butterfly</name>
    <dbReference type="NCBI Taxonomy" id="66420"/>
    <lineage>
        <taxon>Eukaryota</taxon>
        <taxon>Metazoa</taxon>
        <taxon>Ecdysozoa</taxon>
        <taxon>Arthropoda</taxon>
        <taxon>Hexapoda</taxon>
        <taxon>Insecta</taxon>
        <taxon>Pterygota</taxon>
        <taxon>Neoptera</taxon>
        <taxon>Endopterygota</taxon>
        <taxon>Lepidoptera</taxon>
        <taxon>Glossata</taxon>
        <taxon>Ditrysia</taxon>
        <taxon>Papilionoidea</taxon>
        <taxon>Papilionidae</taxon>
        <taxon>Papilioninae</taxon>
        <taxon>Papilio</taxon>
    </lineage>
</organism>
<evidence type="ECO:0000313" key="1">
    <source>
        <dbReference type="RefSeq" id="XP_013162041.1"/>
    </source>
</evidence>
<dbReference type="GeneID" id="106113716"/>